<dbReference type="GO" id="GO:0033063">
    <property type="term" value="C:Rad51B-Rad51C-Rad51D-XRCC2 complex"/>
    <property type="evidence" value="ECO:0007669"/>
    <property type="project" value="InterPro"/>
</dbReference>
<dbReference type="GO" id="GO:0000724">
    <property type="term" value="P:double-strand break repair via homologous recombination"/>
    <property type="evidence" value="ECO:0007669"/>
    <property type="project" value="InterPro"/>
</dbReference>
<evidence type="ECO:0000313" key="1">
    <source>
        <dbReference type="EMBL" id="WEW60231.1"/>
    </source>
</evidence>
<dbReference type="PANTHER" id="PTHR46644:SF2">
    <property type="entry name" value="DNA REPAIR PROTEIN XRCC2"/>
    <property type="match status" value="1"/>
</dbReference>
<dbReference type="InterPro" id="IPR030547">
    <property type="entry name" value="XRCC2"/>
</dbReference>
<dbReference type="EMBL" id="CP120629">
    <property type="protein sequence ID" value="WEW60231.1"/>
    <property type="molecule type" value="Genomic_DNA"/>
</dbReference>
<dbReference type="Gene3D" id="3.40.50.300">
    <property type="entry name" value="P-loop containing nucleotide triphosphate hydrolases"/>
    <property type="match status" value="1"/>
</dbReference>
<name>A0AAF0DMQ0_9EURO</name>
<sequence>MGAECFGAKLLAEVQEESLADILRSLRNSHVRDSPQQLLGIPPLDDILSILNTNDNNNHPIIEITSPSSADGKTALLYYAAALAVLPARLDNGVVLGGRAAAVIWLDTDGRFDASWFTRVVRTIVRKRVAPSGHEYGRMLPTTVLDEALRHVHVFRPQGSATLLATVRSIPRYLFGGGRHYSRGRAVHAVVVDSASAFYWQDWREEEVSRIPGAREDEEEKEEMEMQMRSTTMYAQGGKKSSIDIHAEIVSRLRELQSKFSCVILFTTAGLYPSRTADSLVSFRPYLPYPWPVFPTLRLVVRRDPVRPFPGEMTVDEAMADAAARQSVVQRGQFSGWVDLASVPVGVRSELGRKGGFAFRIAAEGVEFDS</sequence>
<evidence type="ECO:0000313" key="2">
    <source>
        <dbReference type="Proteomes" id="UP001219355"/>
    </source>
</evidence>
<dbReference type="InterPro" id="IPR027417">
    <property type="entry name" value="P-loop_NTPase"/>
</dbReference>
<dbReference type="Proteomes" id="UP001219355">
    <property type="component" value="Chromosome 3"/>
</dbReference>
<accession>A0AAF0DMQ0</accession>
<protein>
    <recommendedName>
        <fullName evidence="3">DNA recombination and repair protein Rad51-like C-terminal domain-containing protein</fullName>
    </recommendedName>
</protein>
<dbReference type="PANTHER" id="PTHR46644">
    <property type="entry name" value="DNA REPAIR PROTEIN XRCC2"/>
    <property type="match status" value="1"/>
</dbReference>
<dbReference type="GO" id="GO:0042148">
    <property type="term" value="P:DNA strand invasion"/>
    <property type="evidence" value="ECO:0007669"/>
    <property type="project" value="TreeGrafter"/>
</dbReference>
<dbReference type="GO" id="GO:0000400">
    <property type="term" value="F:four-way junction DNA binding"/>
    <property type="evidence" value="ECO:0007669"/>
    <property type="project" value="TreeGrafter"/>
</dbReference>
<dbReference type="GO" id="GO:0005657">
    <property type="term" value="C:replication fork"/>
    <property type="evidence" value="ECO:0007669"/>
    <property type="project" value="InterPro"/>
</dbReference>
<gene>
    <name evidence="1" type="ORF">PRK78_005716</name>
</gene>
<proteinExistence type="predicted"/>
<evidence type="ECO:0008006" key="3">
    <source>
        <dbReference type="Google" id="ProtNLM"/>
    </source>
</evidence>
<dbReference type="GO" id="GO:0005815">
    <property type="term" value="C:microtubule organizing center"/>
    <property type="evidence" value="ECO:0007669"/>
    <property type="project" value="TreeGrafter"/>
</dbReference>
<keyword evidence="2" id="KW-1185">Reference proteome</keyword>
<dbReference type="SUPFAM" id="SSF52540">
    <property type="entry name" value="P-loop containing nucleoside triphosphate hydrolases"/>
    <property type="match status" value="1"/>
</dbReference>
<organism evidence="1 2">
    <name type="scientific">Emydomyces testavorans</name>
    <dbReference type="NCBI Taxonomy" id="2070801"/>
    <lineage>
        <taxon>Eukaryota</taxon>
        <taxon>Fungi</taxon>
        <taxon>Dikarya</taxon>
        <taxon>Ascomycota</taxon>
        <taxon>Pezizomycotina</taxon>
        <taxon>Eurotiomycetes</taxon>
        <taxon>Eurotiomycetidae</taxon>
        <taxon>Onygenales</taxon>
        <taxon>Nannizziopsiaceae</taxon>
        <taxon>Emydomyces</taxon>
    </lineage>
</organism>
<dbReference type="CDD" id="cd19490">
    <property type="entry name" value="XRCC2"/>
    <property type="match status" value="1"/>
</dbReference>
<dbReference type="AlphaFoldDB" id="A0AAF0DMQ0"/>
<reference evidence="1" key="1">
    <citation type="submission" date="2023-03" db="EMBL/GenBank/DDBJ databases">
        <title>Emydomyces testavorans Genome Sequence.</title>
        <authorList>
            <person name="Hoyer L."/>
        </authorList>
    </citation>
    <scope>NUCLEOTIDE SEQUENCE</scope>
    <source>
        <strain evidence="1">16-2883</strain>
    </source>
</reference>